<dbReference type="RefSeq" id="WP_379993965.1">
    <property type="nucleotide sequence ID" value="NZ_JBHSGN010000025.1"/>
</dbReference>
<proteinExistence type="predicted"/>
<accession>A0ABV9KRG1</accession>
<evidence type="ECO:0000313" key="2">
    <source>
        <dbReference type="Proteomes" id="UP001596023"/>
    </source>
</evidence>
<dbReference type="Proteomes" id="UP001596023">
    <property type="component" value="Unassembled WGS sequence"/>
</dbReference>
<comment type="caution">
    <text evidence="1">The sequence shown here is derived from an EMBL/GenBank/DDBJ whole genome shotgun (WGS) entry which is preliminary data.</text>
</comment>
<organism evidence="1 2">
    <name type="scientific">Dysgonomonas termitidis</name>
    <dbReference type="NCBI Taxonomy" id="1516126"/>
    <lineage>
        <taxon>Bacteria</taxon>
        <taxon>Pseudomonadati</taxon>
        <taxon>Bacteroidota</taxon>
        <taxon>Bacteroidia</taxon>
        <taxon>Bacteroidales</taxon>
        <taxon>Dysgonomonadaceae</taxon>
        <taxon>Dysgonomonas</taxon>
    </lineage>
</organism>
<protein>
    <submittedName>
        <fullName evidence="1">Uncharacterized protein</fullName>
    </submittedName>
</protein>
<dbReference type="EMBL" id="JBHSGN010000025">
    <property type="protein sequence ID" value="MFC4672760.1"/>
    <property type="molecule type" value="Genomic_DNA"/>
</dbReference>
<evidence type="ECO:0000313" key="1">
    <source>
        <dbReference type="EMBL" id="MFC4672760.1"/>
    </source>
</evidence>
<keyword evidence="2" id="KW-1185">Reference proteome</keyword>
<gene>
    <name evidence="1" type="ORF">ACFO6W_03530</name>
</gene>
<name>A0ABV9KRG1_9BACT</name>
<sequence>MEKNSQLMIREAIRKIALGRSIERINMSPGGAGGVGTARMIHGYVAKVHDDESDDEFEEYAGTIDVGEFPDETASSGPFIHKGVLLSGLKDNSGGFLIVPTLFSDVTIISDAATKYSYVLNFSHADFIQLSSHTEVIIGIAETEELDLEDNDSPDYDELEKTGNEAYTTYLKSSVVTKVIDREGKKSEVEQTPEQIRHKTDKSETCQTTDNYTVKVGNVSVTVTGDKVTIGADDASEPLVLGNELAQLMLDFLTECSKIMTPTLMGTMPAVNAASFSALTAKIQQFLSKTAYTK</sequence>
<reference evidence="2" key="1">
    <citation type="journal article" date="2019" name="Int. J. Syst. Evol. Microbiol.">
        <title>The Global Catalogue of Microorganisms (GCM) 10K type strain sequencing project: providing services to taxonomists for standard genome sequencing and annotation.</title>
        <authorList>
            <consortium name="The Broad Institute Genomics Platform"/>
            <consortium name="The Broad Institute Genome Sequencing Center for Infectious Disease"/>
            <person name="Wu L."/>
            <person name="Ma J."/>
        </authorList>
    </citation>
    <scope>NUCLEOTIDE SEQUENCE [LARGE SCALE GENOMIC DNA]</scope>
    <source>
        <strain evidence="2">CCUG 66188</strain>
    </source>
</reference>